<dbReference type="SMART" id="SM00546">
    <property type="entry name" value="CUE"/>
    <property type="match status" value="1"/>
</dbReference>
<dbReference type="PANTHER" id="PTHR21494">
    <property type="entry name" value="ACTIVATING SIGNAL COINTEGRATOR 1 COMPLEX SUBUNIT 2 ASC-1 COMPLEX SUBUNIT P100"/>
    <property type="match status" value="1"/>
</dbReference>
<sequence length="654" mass="77016">MAVEDKKLALKKIFLRYIHPLKSITNNLDQKECWIEQMTYLIKDFKTLLNLPFKEFWSTIVYNKQATIGLCSFLKDAAPPHLIDQLPQDDNMLNMYSKIYHFAYRLITRLTTSSENEENYMSPHHMWSLLCDNNIINIPMLFDICSIYGQSHKKELEIIFREMFLCQKSYNEHLKNSIQFTIKCLGQFQDKIELDLECDNHLYRGNKTAAEIEEINIIMIDDIINFLLDTSYSISNFLEVYPIANSVFYQERLHFIIASFYHYVKPLIYKKVITINKLKQYEKKLHASRLLLVKSVQLCLTHLTNQIIDKNGSDGLVEEYLEAVTELLQYNEFLNDYNVVYNLTRDIKKCQKTYKEIDATRYDYILKSLELINTSNNEREQKMLQEQLLEQQTSNLNLENAKLQSLISDVKDLLPHLGNGFIQKCLEFYNMDSEKVINMVLENSLPPELTQYDFNLPTALEDNNEDNATGFDSSTKGKKKLKKLKAVLDDKSFRNEMRPFYEQYNFTEVTCAELESYYDDEYDDTYDEVEYVIPEPADENEKRRPDVVPRVLTEKKVIIECVEEEFSEDEPQQILNFQPFCENPEEVRERQARKYASKQLNRSNRSKPKASIPSNTLSGSNVDLDRQRKNENKAFHGNHNRRNAARSKQQKGMF</sequence>
<protein>
    <submittedName>
        <fullName evidence="3 5">Activating signal cointegrator 1 complex subunit 2</fullName>
    </submittedName>
</protein>
<dbReference type="OrthoDB" id="5577209at2759"/>
<dbReference type="GO" id="GO:0043130">
    <property type="term" value="F:ubiquitin binding"/>
    <property type="evidence" value="ECO:0007669"/>
    <property type="project" value="InterPro"/>
</dbReference>
<dbReference type="Gene3D" id="1.10.8.10">
    <property type="entry name" value="DNA helicase RuvA subunit, C-terminal domain"/>
    <property type="match status" value="1"/>
</dbReference>
<organism evidence="3">
    <name type="scientific">Sipha flava</name>
    <name type="common">yellow sugarcane aphid</name>
    <dbReference type="NCBI Taxonomy" id="143950"/>
    <lineage>
        <taxon>Eukaryota</taxon>
        <taxon>Metazoa</taxon>
        <taxon>Ecdysozoa</taxon>
        <taxon>Arthropoda</taxon>
        <taxon>Hexapoda</taxon>
        <taxon>Insecta</taxon>
        <taxon>Pterygota</taxon>
        <taxon>Neoptera</taxon>
        <taxon>Paraneoptera</taxon>
        <taxon>Hemiptera</taxon>
        <taxon>Sternorrhyncha</taxon>
        <taxon>Aphidomorpha</taxon>
        <taxon>Aphidoidea</taxon>
        <taxon>Aphididae</taxon>
        <taxon>Sipha</taxon>
    </lineage>
</organism>
<proteinExistence type="predicted"/>
<dbReference type="InterPro" id="IPR009060">
    <property type="entry name" value="UBA-like_sf"/>
</dbReference>
<reference evidence="5" key="2">
    <citation type="submission" date="2025-04" db="UniProtKB">
        <authorList>
            <consortium name="RefSeq"/>
        </authorList>
    </citation>
    <scope>IDENTIFICATION</scope>
    <source>
        <tissue evidence="5">Whole body</tissue>
    </source>
</reference>
<dbReference type="AlphaFoldDB" id="A0A2S2R716"/>
<dbReference type="PANTHER" id="PTHR21494:SF0">
    <property type="entry name" value="ACTIVATING SIGNAL COINTEGRATOR 1 COMPLEX SUBUNIT 2"/>
    <property type="match status" value="1"/>
</dbReference>
<evidence type="ECO:0000313" key="5">
    <source>
        <dbReference type="RefSeq" id="XP_025405996.1"/>
    </source>
</evidence>
<dbReference type="GO" id="GO:0006355">
    <property type="term" value="P:regulation of DNA-templated transcription"/>
    <property type="evidence" value="ECO:0007669"/>
    <property type="project" value="TreeGrafter"/>
</dbReference>
<evidence type="ECO:0000313" key="3">
    <source>
        <dbReference type="EMBL" id="MBY85713.1"/>
    </source>
</evidence>
<keyword evidence="4" id="KW-1185">Reference proteome</keyword>
<feature type="compositionally biased region" description="Basic and acidic residues" evidence="1">
    <location>
        <begin position="623"/>
        <end position="634"/>
    </location>
</feature>
<reference evidence="3" key="1">
    <citation type="submission" date="2018-04" db="EMBL/GenBank/DDBJ databases">
        <title>Transcriptome assembly of Sipha flava.</title>
        <authorList>
            <person name="Scully E.D."/>
            <person name="Geib S.M."/>
            <person name="Palmer N.A."/>
            <person name="Koch K."/>
            <person name="Bradshaw J."/>
            <person name="Heng-Moss T."/>
            <person name="Sarath G."/>
        </authorList>
    </citation>
    <scope>NUCLEOTIDE SEQUENCE</scope>
</reference>
<name>A0A2S2R716_9HEMI</name>
<evidence type="ECO:0000313" key="4">
    <source>
        <dbReference type="Proteomes" id="UP000694846"/>
    </source>
</evidence>
<accession>A0A2S2R716</accession>
<dbReference type="PROSITE" id="PS51140">
    <property type="entry name" value="CUE"/>
    <property type="match status" value="1"/>
</dbReference>
<evidence type="ECO:0000256" key="1">
    <source>
        <dbReference type="SAM" id="MobiDB-lite"/>
    </source>
</evidence>
<dbReference type="EMBL" id="GGMS01016510">
    <property type="protein sequence ID" value="MBY85713.1"/>
    <property type="molecule type" value="Transcribed_RNA"/>
</dbReference>
<dbReference type="Proteomes" id="UP000694846">
    <property type="component" value="Unplaced"/>
</dbReference>
<feature type="domain" description="CUE" evidence="2">
    <location>
        <begin position="402"/>
        <end position="445"/>
    </location>
</feature>
<dbReference type="InterPro" id="IPR041800">
    <property type="entry name" value="ASCC2_CUE"/>
</dbReference>
<dbReference type="Pfam" id="PF02845">
    <property type="entry name" value="CUE"/>
    <property type="match status" value="1"/>
</dbReference>
<dbReference type="InterPro" id="IPR003892">
    <property type="entry name" value="CUE"/>
</dbReference>
<dbReference type="SUPFAM" id="SSF46934">
    <property type="entry name" value="UBA-like"/>
    <property type="match status" value="1"/>
</dbReference>
<dbReference type="InterPro" id="IPR052586">
    <property type="entry name" value="ASCC2"/>
</dbReference>
<evidence type="ECO:0000259" key="2">
    <source>
        <dbReference type="PROSITE" id="PS51140"/>
    </source>
</evidence>
<dbReference type="CDD" id="cd14364">
    <property type="entry name" value="CUE_ASCC2"/>
    <property type="match status" value="1"/>
</dbReference>
<dbReference type="RefSeq" id="XP_025405996.1">
    <property type="nucleotide sequence ID" value="XM_025550211.1"/>
</dbReference>
<feature type="compositionally biased region" description="Polar residues" evidence="1">
    <location>
        <begin position="612"/>
        <end position="621"/>
    </location>
</feature>
<feature type="compositionally biased region" description="Basic residues" evidence="1">
    <location>
        <begin position="636"/>
        <end position="654"/>
    </location>
</feature>
<gene>
    <name evidence="3" type="primary">ASCC2</name>
    <name evidence="5" type="synonym">LOC112680186</name>
    <name evidence="3" type="ORF">g.113168</name>
</gene>
<feature type="region of interest" description="Disordered" evidence="1">
    <location>
        <begin position="595"/>
        <end position="654"/>
    </location>
</feature>